<evidence type="ECO:0000256" key="3">
    <source>
        <dbReference type="ARBA" id="ARBA00022475"/>
    </source>
</evidence>
<feature type="transmembrane region" description="Helical" evidence="7">
    <location>
        <begin position="535"/>
        <end position="556"/>
    </location>
</feature>
<organism evidence="9 10">
    <name type="scientific">Corynebacterium lipophiloflavum (strain ATCC 700352 / DSM 44291 / CCUG 37336 / JCM 10383 / DMMZ 1944)</name>
    <dbReference type="NCBI Taxonomy" id="525263"/>
    <lineage>
        <taxon>Bacteria</taxon>
        <taxon>Bacillati</taxon>
        <taxon>Actinomycetota</taxon>
        <taxon>Actinomycetes</taxon>
        <taxon>Mycobacteriales</taxon>
        <taxon>Corynebacteriaceae</taxon>
        <taxon>Corynebacterium</taxon>
    </lineage>
</organism>
<protein>
    <submittedName>
        <fullName evidence="9">Tat pathway signal sequence domain protein</fullName>
    </submittedName>
</protein>
<feature type="transmembrane region" description="Helical" evidence="7">
    <location>
        <begin position="599"/>
        <end position="620"/>
    </location>
</feature>
<dbReference type="PANTHER" id="PTHR33406:SF6">
    <property type="entry name" value="MEMBRANE PROTEIN YDGH-RELATED"/>
    <property type="match status" value="1"/>
</dbReference>
<dbReference type="EMBL" id="ACHJ01000113">
    <property type="protein sequence ID" value="EEI16864.1"/>
    <property type="molecule type" value="Genomic_DNA"/>
</dbReference>
<dbReference type="PANTHER" id="PTHR33406">
    <property type="entry name" value="MEMBRANE PROTEIN MJ1562-RELATED"/>
    <property type="match status" value="1"/>
</dbReference>
<evidence type="ECO:0000256" key="6">
    <source>
        <dbReference type="ARBA" id="ARBA00023136"/>
    </source>
</evidence>
<dbReference type="Gene3D" id="1.20.1640.10">
    <property type="entry name" value="Multidrug efflux transporter AcrB transmembrane domain"/>
    <property type="match status" value="2"/>
</dbReference>
<dbReference type="GO" id="GO:0005886">
    <property type="term" value="C:plasma membrane"/>
    <property type="evidence" value="ECO:0007669"/>
    <property type="project" value="UniProtKB-SubCell"/>
</dbReference>
<dbReference type="SUPFAM" id="SSF82866">
    <property type="entry name" value="Multidrug efflux transporter AcrB transmembrane domain"/>
    <property type="match status" value="2"/>
</dbReference>
<evidence type="ECO:0000256" key="2">
    <source>
        <dbReference type="ARBA" id="ARBA00010157"/>
    </source>
</evidence>
<dbReference type="Proteomes" id="UP000006196">
    <property type="component" value="Unassembled WGS sequence"/>
</dbReference>
<dbReference type="HOGENOM" id="CLU_005108_4_1_11"/>
<dbReference type="STRING" id="525263.HMPREF0298_1360"/>
<dbReference type="Pfam" id="PF03176">
    <property type="entry name" value="MMPL"/>
    <property type="match status" value="2"/>
</dbReference>
<keyword evidence="3" id="KW-1003">Cell membrane</keyword>
<feature type="domain" description="Membrane transport protein MMPL" evidence="8">
    <location>
        <begin position="104"/>
        <end position="351"/>
    </location>
</feature>
<keyword evidence="6 7" id="KW-0472">Membrane</keyword>
<dbReference type="AlphaFoldDB" id="C0XSE0"/>
<feature type="transmembrane region" description="Helical" evidence="7">
    <location>
        <begin position="568"/>
        <end position="593"/>
    </location>
</feature>
<feature type="transmembrane region" description="Helical" evidence="7">
    <location>
        <begin position="350"/>
        <end position="370"/>
    </location>
</feature>
<gene>
    <name evidence="9" type="ORF">HMPREF0298_1360</name>
</gene>
<feature type="transmembrane region" description="Helical" evidence="7">
    <location>
        <begin position="474"/>
        <end position="492"/>
    </location>
</feature>
<comment type="subcellular location">
    <subcellularLocation>
        <location evidence="1">Cell membrane</location>
        <topology evidence="1">Multi-pass membrane protein</topology>
    </subcellularLocation>
</comment>
<comment type="similarity">
    <text evidence="2">Belongs to the resistance-nodulation-cell division (RND) (TC 2.A.6) family. MmpL subfamily.</text>
</comment>
<accession>C0XSE0</accession>
<comment type="caution">
    <text evidence="9">The sequence shown here is derived from an EMBL/GenBank/DDBJ whole genome shotgun (WGS) entry which is preliminary data.</text>
</comment>
<evidence type="ECO:0000256" key="7">
    <source>
        <dbReference type="SAM" id="Phobius"/>
    </source>
</evidence>
<feature type="transmembrane region" description="Helical" evidence="7">
    <location>
        <begin position="499"/>
        <end position="523"/>
    </location>
</feature>
<feature type="transmembrane region" description="Helical" evidence="7">
    <location>
        <begin position="259"/>
        <end position="283"/>
    </location>
</feature>
<keyword evidence="4 7" id="KW-0812">Transmembrane</keyword>
<evidence type="ECO:0000256" key="5">
    <source>
        <dbReference type="ARBA" id="ARBA00022989"/>
    </source>
</evidence>
<feature type="transmembrane region" description="Helical" evidence="7">
    <location>
        <begin position="220"/>
        <end position="238"/>
    </location>
</feature>
<keyword evidence="5 7" id="KW-1133">Transmembrane helix</keyword>
<feature type="transmembrane region" description="Helical" evidence="7">
    <location>
        <begin position="183"/>
        <end position="200"/>
    </location>
</feature>
<dbReference type="eggNOG" id="COG2409">
    <property type="taxonomic scope" value="Bacteria"/>
</dbReference>
<evidence type="ECO:0000259" key="8">
    <source>
        <dbReference type="Pfam" id="PF03176"/>
    </source>
</evidence>
<name>C0XSE0_CORLD</name>
<evidence type="ECO:0000256" key="1">
    <source>
        <dbReference type="ARBA" id="ARBA00004651"/>
    </source>
</evidence>
<proteinExistence type="inferred from homology"/>
<dbReference type="InterPro" id="IPR004869">
    <property type="entry name" value="MMPL_dom"/>
</dbReference>
<reference evidence="9" key="1">
    <citation type="submission" date="2009-01" db="EMBL/GenBank/DDBJ databases">
        <authorList>
            <person name="Qin X."/>
            <person name="Bachman B."/>
            <person name="Battles P."/>
            <person name="Bell A."/>
            <person name="Bess C."/>
            <person name="Bickham C."/>
            <person name="Chaboub L."/>
            <person name="Chen D."/>
            <person name="Coyle M."/>
            <person name="Deiros D.R."/>
            <person name="Dinh H."/>
            <person name="Forbes L."/>
            <person name="Fowler G."/>
            <person name="Francisco L."/>
            <person name="Fu Q."/>
            <person name="Gubbala S."/>
            <person name="Hale W."/>
            <person name="Han Y."/>
            <person name="Hemphill L."/>
            <person name="Highlander S.K."/>
            <person name="Hirani K."/>
            <person name="Hogues M."/>
            <person name="Jackson L."/>
            <person name="Jakkamsetti A."/>
            <person name="Javaid M."/>
            <person name="Jiang H."/>
            <person name="Korchina V."/>
            <person name="Kovar C."/>
            <person name="Lara F."/>
            <person name="Lee S."/>
            <person name="Mata R."/>
            <person name="Mathew T."/>
            <person name="Moen C."/>
            <person name="Morales K."/>
            <person name="Munidasa M."/>
            <person name="Nazareth L."/>
            <person name="Ngo R."/>
            <person name="Nguyen L."/>
            <person name="Okwuonu G."/>
            <person name="Ongeri F."/>
            <person name="Patil S."/>
            <person name="Petrosino J."/>
            <person name="Pham C."/>
            <person name="Pham P."/>
            <person name="Pu L.-L."/>
            <person name="Puazo M."/>
            <person name="Raj R."/>
            <person name="Reid J."/>
            <person name="Rouhana J."/>
            <person name="Saada N."/>
            <person name="Shang Y."/>
            <person name="Simmons D."/>
            <person name="Thornton R."/>
            <person name="Warren J."/>
            <person name="Weissenberger G."/>
            <person name="Zhang J."/>
            <person name="Zhang L."/>
            <person name="Zhou C."/>
            <person name="Zhu D."/>
            <person name="Muzny D."/>
            <person name="Worley K."/>
            <person name="Gibbs R."/>
        </authorList>
    </citation>
    <scope>NUCLEOTIDE SEQUENCE [LARGE SCALE GENOMIC DNA]</scope>
    <source>
        <strain evidence="9">DSM 44291</strain>
    </source>
</reference>
<sequence>MILYIPCVSPQRIRHLRWIALAIIAVAAILISLGPIDSPNSPTATLPDGFDSTEVAAQRAAGEGEGSSAAVVLYTGLSPETLPQLQGKAEELGGPLIPNEALDAAIVPVEVTSESLTDNVDVVENLRTTAAAGIPGGVTAQVTGPAAIEADLSGVFSGANVTLLAVTAIIVAVLLVATYRSPILWIIPLLVIGLADRLVATTYPRVLDAVGMQWNESTGGILSVLVFGAGTNYALLLISRYRDELTRTESRFTAMSRAWAPTVETIVASAATVALGVLCLLFSQTPTNRALGLSAAFGVGVALFFGAFVLPGILVLFGRWIFWPKAPQVGDTTNHRVFDAVGRFVAARPAAVLGSSLVVLGIMCAGALQITTGLTQSDQFIDTPESITAADDLSGAFPNMSATPAIVLTPDTAAATAALEEAGLSVMDSGDGSLQVSGGGTAEIREALAGTDAKVGGLDAELYDTEQAAADDRMIIFPVVLLLIFISLVVLLRSLVAPVVMTASVLLTNVAALGIGWWVSHYIFGFERFDSTTPLYAFVFLVALGIDYTIFLVTRAREDSADVGTRRGILTALSTTGGVITSAGILLAAVFAALGVLPLVALAQIGIVICLGVLLDTLIVRSLIVPSVVELLGDKFWWPLKPGRR</sequence>
<feature type="domain" description="Membrane transport protein MMPL" evidence="8">
    <location>
        <begin position="401"/>
        <end position="639"/>
    </location>
</feature>
<feature type="transmembrane region" description="Helical" evidence="7">
    <location>
        <begin position="155"/>
        <end position="176"/>
    </location>
</feature>
<keyword evidence="10" id="KW-1185">Reference proteome</keyword>
<evidence type="ECO:0000313" key="10">
    <source>
        <dbReference type="Proteomes" id="UP000006196"/>
    </source>
</evidence>
<evidence type="ECO:0000256" key="4">
    <source>
        <dbReference type="ARBA" id="ARBA00022692"/>
    </source>
</evidence>
<evidence type="ECO:0000313" key="9">
    <source>
        <dbReference type="EMBL" id="EEI16864.1"/>
    </source>
</evidence>
<feature type="transmembrane region" description="Helical" evidence="7">
    <location>
        <begin position="18"/>
        <end position="36"/>
    </location>
</feature>
<dbReference type="InterPro" id="IPR050545">
    <property type="entry name" value="Mycobact_MmpL"/>
</dbReference>
<feature type="transmembrane region" description="Helical" evidence="7">
    <location>
        <begin position="295"/>
        <end position="317"/>
    </location>
</feature>